<dbReference type="GO" id="GO:0005737">
    <property type="term" value="C:cytoplasm"/>
    <property type="evidence" value="ECO:0007669"/>
    <property type="project" value="TreeGrafter"/>
</dbReference>
<reference evidence="4" key="1">
    <citation type="journal article" date="2020" name="Stud. Mycol.">
        <title>101 Dothideomycetes genomes: a test case for predicting lifestyles and emergence of pathogens.</title>
        <authorList>
            <person name="Haridas S."/>
            <person name="Albert R."/>
            <person name="Binder M."/>
            <person name="Bloem J."/>
            <person name="Labutti K."/>
            <person name="Salamov A."/>
            <person name="Andreopoulos B."/>
            <person name="Baker S."/>
            <person name="Barry K."/>
            <person name="Bills G."/>
            <person name="Bluhm B."/>
            <person name="Cannon C."/>
            <person name="Castanera R."/>
            <person name="Culley D."/>
            <person name="Daum C."/>
            <person name="Ezra D."/>
            <person name="Gonzalez J."/>
            <person name="Henrissat B."/>
            <person name="Kuo A."/>
            <person name="Liang C."/>
            <person name="Lipzen A."/>
            <person name="Lutzoni F."/>
            <person name="Magnuson J."/>
            <person name="Mondo S."/>
            <person name="Nolan M."/>
            <person name="Ohm R."/>
            <person name="Pangilinan J."/>
            <person name="Park H.-J."/>
            <person name="Ramirez L."/>
            <person name="Alfaro M."/>
            <person name="Sun H."/>
            <person name="Tritt A."/>
            <person name="Yoshinaga Y."/>
            <person name="Zwiers L.-H."/>
            <person name="Turgeon B."/>
            <person name="Goodwin S."/>
            <person name="Spatafora J."/>
            <person name="Crous P."/>
            <person name="Grigoriev I."/>
        </authorList>
    </citation>
    <scope>NUCLEOTIDE SEQUENCE</scope>
    <source>
        <strain evidence="4">CBS 115976</strain>
    </source>
</reference>
<dbReference type="EMBL" id="MU004237">
    <property type="protein sequence ID" value="KAF2668060.1"/>
    <property type="molecule type" value="Genomic_DNA"/>
</dbReference>
<dbReference type="InterPro" id="IPR000938">
    <property type="entry name" value="CAP-Gly_domain"/>
</dbReference>
<feature type="domain" description="CAP-Gly" evidence="3">
    <location>
        <begin position="20"/>
        <end position="66"/>
    </location>
</feature>
<evidence type="ECO:0000256" key="1">
    <source>
        <dbReference type="ARBA" id="ARBA00022614"/>
    </source>
</evidence>
<name>A0A6A6U7W3_9PEZI</name>
<organism evidence="4 5">
    <name type="scientific">Microthyrium microscopicum</name>
    <dbReference type="NCBI Taxonomy" id="703497"/>
    <lineage>
        <taxon>Eukaryota</taxon>
        <taxon>Fungi</taxon>
        <taxon>Dikarya</taxon>
        <taxon>Ascomycota</taxon>
        <taxon>Pezizomycotina</taxon>
        <taxon>Dothideomycetes</taxon>
        <taxon>Dothideomycetes incertae sedis</taxon>
        <taxon>Microthyriales</taxon>
        <taxon>Microthyriaceae</taxon>
        <taxon>Microthyrium</taxon>
    </lineage>
</organism>
<protein>
    <submittedName>
        <fullName evidence="4">RNI-like protein</fullName>
    </submittedName>
</protein>
<evidence type="ECO:0000313" key="4">
    <source>
        <dbReference type="EMBL" id="KAF2668060.1"/>
    </source>
</evidence>
<proteinExistence type="predicted"/>
<dbReference type="AlphaFoldDB" id="A0A6A6U7W3"/>
<keyword evidence="2" id="KW-0677">Repeat</keyword>
<sequence length="587" mass="65859">MFVGKRLSYERNLCTVRYIGPVAGTKGEWLGVEWDDPTRGKHSGQAGGVRYFKCASNHSTAGSFLRPNRPSDTPRTFIEALNAKYAAIIDPSSNVSVRISGKEVQEVGFAKINQQISILSELRIVLVDGLSVSQPVGEEIHEHWAEYASSEELQQNPVSALITQTCPRITELDLSRNLFQGFDEVALICQSLPRLTALRLDGNRFSDLSFVTDLIAVAQSSFGRVDTLSLEETLLSCEQIIEICRCFKKLVSLNLSTNQLRSINRFTNGRGLPNTLTFLNLSANVFTAISDFRALTTLTNLQALSVNHGMIRKVIGTESSDFKFPTSLSRLELAYNEIDSWSFVDTLPSVFPGLQSFRISHNPLFQSLQTLDGRPMSNERGYMLTIARMGNLKALNFSNIAEKDRLDAEAYYLGQIIQEVQLNPSDKEAEILATHPRYAELCEIYGTPDIRRPKDNINPNSLAASLMTLQISCEDEHGKPWPVNPAKHDFKIEVPKRFSIYSVIGVVSKRLDVLGNQVQLFWKTGEWQFARDRNEVKSLPWDSDDSDDEEENVQQRVLEEVFLKPSTRSIGNLIDGTNIQIRAKCLI</sequence>
<evidence type="ECO:0000256" key="2">
    <source>
        <dbReference type="ARBA" id="ARBA00022737"/>
    </source>
</evidence>
<dbReference type="PANTHER" id="PTHR15454:SF56">
    <property type="entry name" value="PROTEIN PHOSPHATASE 1 REGULATORY SUBUNIT 7-RELATED"/>
    <property type="match status" value="1"/>
</dbReference>
<dbReference type="SMART" id="SM01052">
    <property type="entry name" value="CAP_GLY"/>
    <property type="match status" value="1"/>
</dbReference>
<dbReference type="OrthoDB" id="5273213at2759"/>
<dbReference type="SUPFAM" id="SSF74924">
    <property type="entry name" value="Cap-Gly domain"/>
    <property type="match status" value="1"/>
</dbReference>
<dbReference type="Gene3D" id="3.80.10.10">
    <property type="entry name" value="Ribonuclease Inhibitor"/>
    <property type="match status" value="2"/>
</dbReference>
<dbReference type="PANTHER" id="PTHR15454">
    <property type="entry name" value="NISCHARIN RELATED"/>
    <property type="match status" value="1"/>
</dbReference>
<keyword evidence="1" id="KW-0433">Leucine-rich repeat</keyword>
<evidence type="ECO:0000259" key="3">
    <source>
        <dbReference type="PROSITE" id="PS50245"/>
    </source>
</evidence>
<dbReference type="Gene3D" id="2.30.30.190">
    <property type="entry name" value="CAP Gly-rich-like domain"/>
    <property type="match status" value="1"/>
</dbReference>
<dbReference type="InterPro" id="IPR036859">
    <property type="entry name" value="CAP-Gly_dom_sf"/>
</dbReference>
<dbReference type="Pfam" id="PF01302">
    <property type="entry name" value="CAP_GLY"/>
    <property type="match status" value="1"/>
</dbReference>
<dbReference type="SUPFAM" id="SSF52058">
    <property type="entry name" value="L domain-like"/>
    <property type="match status" value="1"/>
</dbReference>
<dbReference type="PROSITE" id="PS50245">
    <property type="entry name" value="CAP_GLY_2"/>
    <property type="match status" value="1"/>
</dbReference>
<gene>
    <name evidence="4" type="ORF">BT63DRAFT_457360</name>
</gene>
<evidence type="ECO:0000313" key="5">
    <source>
        <dbReference type="Proteomes" id="UP000799302"/>
    </source>
</evidence>
<dbReference type="Proteomes" id="UP000799302">
    <property type="component" value="Unassembled WGS sequence"/>
</dbReference>
<keyword evidence="5" id="KW-1185">Reference proteome</keyword>
<accession>A0A6A6U7W3</accession>
<dbReference type="InterPro" id="IPR032675">
    <property type="entry name" value="LRR_dom_sf"/>
</dbReference>